<dbReference type="Gene3D" id="2.170.16.10">
    <property type="entry name" value="Hedgehog/Intein (Hint) domain"/>
    <property type="match status" value="1"/>
</dbReference>
<dbReference type="GO" id="GO:0016539">
    <property type="term" value="P:intein-mediated protein splicing"/>
    <property type="evidence" value="ECO:0007669"/>
    <property type="project" value="InterPro"/>
</dbReference>
<reference evidence="3" key="1">
    <citation type="submission" date="2018-10" db="EMBL/GenBank/DDBJ databases">
        <title>Hidden diversity of soil giant viruses.</title>
        <authorList>
            <person name="Schulz F."/>
            <person name="Alteio L."/>
            <person name="Goudeau D."/>
            <person name="Ryan E.M."/>
            <person name="Malmstrom R.R."/>
            <person name="Blanchard J."/>
            <person name="Woyke T."/>
        </authorList>
    </citation>
    <scope>NUCLEOTIDE SEQUENCE</scope>
    <source>
        <strain evidence="3">SAV1</strain>
    </source>
</reference>
<accession>A0A3G5AH30</accession>
<dbReference type="InterPro" id="IPR006141">
    <property type="entry name" value="Intein_N"/>
</dbReference>
<feature type="domain" description="Hedgehog/Intein (Hint)" evidence="2">
    <location>
        <begin position="98"/>
        <end position="232"/>
    </location>
</feature>
<feature type="transmembrane region" description="Helical" evidence="1">
    <location>
        <begin position="72"/>
        <end position="93"/>
    </location>
</feature>
<evidence type="ECO:0000256" key="1">
    <source>
        <dbReference type="SAM" id="Phobius"/>
    </source>
</evidence>
<dbReference type="CDD" id="cd00081">
    <property type="entry name" value="Hint"/>
    <property type="match status" value="1"/>
</dbReference>
<dbReference type="SUPFAM" id="SSF51294">
    <property type="entry name" value="Hedgehog/intein (Hint) domain"/>
    <property type="match status" value="1"/>
</dbReference>
<dbReference type="Pfam" id="PF13403">
    <property type="entry name" value="Hint_2"/>
    <property type="match status" value="1"/>
</dbReference>
<proteinExistence type="predicted"/>
<evidence type="ECO:0000259" key="2">
    <source>
        <dbReference type="Pfam" id="PF13403"/>
    </source>
</evidence>
<dbReference type="InterPro" id="IPR036844">
    <property type="entry name" value="Hint_dom_sf"/>
</dbReference>
<keyword evidence="1" id="KW-0812">Transmembrane</keyword>
<dbReference type="PROSITE" id="PS50817">
    <property type="entry name" value="INTEIN_N_TER"/>
    <property type="match status" value="1"/>
</dbReference>
<name>A0A3G5AH30_9VIRU</name>
<organism evidence="3">
    <name type="scientific">Satyrvirus sp</name>
    <dbReference type="NCBI Taxonomy" id="2487771"/>
    <lineage>
        <taxon>Viruses</taxon>
        <taxon>Varidnaviria</taxon>
        <taxon>Bamfordvirae</taxon>
        <taxon>Nucleocytoviricota</taxon>
        <taxon>Megaviricetes</taxon>
        <taxon>Imitervirales</taxon>
        <taxon>Mimiviridae</taxon>
        <taxon>Megamimivirinae</taxon>
    </lineage>
</organism>
<evidence type="ECO:0000313" key="3">
    <source>
        <dbReference type="EMBL" id="AYV85173.1"/>
    </source>
</evidence>
<protein>
    <recommendedName>
        <fullName evidence="2">Hedgehog/Intein (Hint) domain-containing protein</fullName>
    </recommendedName>
</protein>
<keyword evidence="1" id="KW-0472">Membrane</keyword>
<dbReference type="EMBL" id="MK072442">
    <property type="protein sequence ID" value="AYV85173.1"/>
    <property type="molecule type" value="Genomic_DNA"/>
</dbReference>
<gene>
    <name evidence="3" type="ORF">Satyrvirus6_5</name>
</gene>
<sequence>MNTFAMLQYIYNVPANFSTLLSLSLTGTTATTNFSYSLTLNDGTINQARNGSISGTTVTWLLAPYPVMKNHIVSITVTITALIVSFGFAGALVGNPVPCLAANTEILMSDGGTKPIQKIVRGDLVASNSDLKIIFKVARLISDRMDPDQQIDIVKIEKDSLGNNFPNKLLLITAPHPIIYENARRPARCLIKNPKIKRIKQKSSILLPNENDEYYLYDLQFDTEGSYVANNLVVQSRSPKSYLNPLPDELYFDKNNLTNNSKNELPLDKTILKF</sequence>
<keyword evidence="1" id="KW-1133">Transmembrane helix</keyword>
<dbReference type="InterPro" id="IPR028992">
    <property type="entry name" value="Hedgehog/Intein_dom"/>
</dbReference>